<dbReference type="EMBL" id="BKCJ011824220">
    <property type="protein sequence ID" value="GFD55999.1"/>
    <property type="molecule type" value="Genomic_DNA"/>
</dbReference>
<name>A0A699X8T5_TANCI</name>
<gene>
    <name evidence="2" type="ORF">Tci_927968</name>
</gene>
<keyword evidence="1" id="KW-1133">Transmembrane helix</keyword>
<feature type="transmembrane region" description="Helical" evidence="1">
    <location>
        <begin position="43"/>
        <end position="63"/>
    </location>
</feature>
<evidence type="ECO:0000256" key="1">
    <source>
        <dbReference type="SAM" id="Phobius"/>
    </source>
</evidence>
<feature type="non-terminal residue" evidence="2">
    <location>
        <position position="71"/>
    </location>
</feature>
<organism evidence="2">
    <name type="scientific">Tanacetum cinerariifolium</name>
    <name type="common">Dalmatian daisy</name>
    <name type="synonym">Chrysanthemum cinerariifolium</name>
    <dbReference type="NCBI Taxonomy" id="118510"/>
    <lineage>
        <taxon>Eukaryota</taxon>
        <taxon>Viridiplantae</taxon>
        <taxon>Streptophyta</taxon>
        <taxon>Embryophyta</taxon>
        <taxon>Tracheophyta</taxon>
        <taxon>Spermatophyta</taxon>
        <taxon>Magnoliopsida</taxon>
        <taxon>eudicotyledons</taxon>
        <taxon>Gunneridae</taxon>
        <taxon>Pentapetalae</taxon>
        <taxon>asterids</taxon>
        <taxon>campanulids</taxon>
        <taxon>Asterales</taxon>
        <taxon>Asteraceae</taxon>
        <taxon>Asteroideae</taxon>
        <taxon>Anthemideae</taxon>
        <taxon>Anthemidinae</taxon>
        <taxon>Tanacetum</taxon>
    </lineage>
</organism>
<reference evidence="2" key="1">
    <citation type="journal article" date="2019" name="Sci. Rep.">
        <title>Draft genome of Tanacetum cinerariifolium, the natural source of mosquito coil.</title>
        <authorList>
            <person name="Yamashiro T."/>
            <person name="Shiraishi A."/>
            <person name="Satake H."/>
            <person name="Nakayama K."/>
        </authorList>
    </citation>
    <scope>NUCLEOTIDE SEQUENCE</scope>
</reference>
<proteinExistence type="predicted"/>
<accession>A0A699X8T5</accession>
<dbReference type="AlphaFoldDB" id="A0A699X8T5"/>
<protein>
    <submittedName>
        <fullName evidence="2">Uncharacterized protein</fullName>
    </submittedName>
</protein>
<feature type="non-terminal residue" evidence="2">
    <location>
        <position position="1"/>
    </location>
</feature>
<keyword evidence="1" id="KW-0472">Membrane</keyword>
<evidence type="ECO:0000313" key="2">
    <source>
        <dbReference type="EMBL" id="GFD55999.1"/>
    </source>
</evidence>
<keyword evidence="1" id="KW-0812">Transmembrane</keyword>
<comment type="caution">
    <text evidence="2">The sequence shown here is derived from an EMBL/GenBank/DDBJ whole genome shotgun (WGS) entry which is preliminary data.</text>
</comment>
<sequence length="71" mass="7606">GEVALHFAVLPLVARNGRANDNRGALRLGLGHKLAQIPAVAVHHFLLLGEVVEYLFAFVGVAADSAPRPRR</sequence>